<dbReference type="GO" id="GO:0006635">
    <property type="term" value="P:fatty acid beta-oxidation"/>
    <property type="evidence" value="ECO:0007669"/>
    <property type="project" value="TreeGrafter"/>
</dbReference>
<keyword evidence="6" id="KW-0443">Lipid metabolism</keyword>
<dbReference type="Gramene" id="NC11G0122540.1">
    <property type="protein sequence ID" value="NC11G0122540.1:cds"/>
    <property type="gene ID" value="NC11G0122540"/>
</dbReference>
<dbReference type="GO" id="GO:0005777">
    <property type="term" value="C:peroxisome"/>
    <property type="evidence" value="ECO:0007669"/>
    <property type="project" value="TreeGrafter"/>
</dbReference>
<name>A0A5K0XLS7_9MAGN</name>
<sequence>MCTLERHGRIFVLRLAGETEHRLTQGLCSDILHALDAVDDPSSGAAALVTTNDGRFFSNGLDLAWADYDRAARLPSLLASFEQVALRYLRLGVPTVAAVRGHAAGAGFLLAMAHDYRVMRRDRGFLYFAAVDVGVQIPAGSMALLSAKMGGRAMRDAVLRGRKWTAEEAAAAGMVDRVAQSAAEAEAEAVAEAEELAAKGWLRHVYRNLRVGMYADAVAKMEENVRQEAGGARADGTRE</sequence>
<evidence type="ECO:0000256" key="2">
    <source>
        <dbReference type="ARBA" id="ARBA00000765"/>
    </source>
</evidence>
<keyword evidence="7" id="KW-1133">Transmembrane helix</keyword>
<keyword evidence="7" id="KW-0812">Transmembrane</keyword>
<dbReference type="Gene3D" id="3.90.226.10">
    <property type="entry name" value="2-enoyl-CoA Hydratase, Chain A, domain 1"/>
    <property type="match status" value="1"/>
</dbReference>
<comment type="pathway">
    <text evidence="3">Lipid metabolism; fatty acid beta-oxidation.</text>
</comment>
<dbReference type="OrthoDB" id="410701at2759"/>
<evidence type="ECO:0000256" key="6">
    <source>
        <dbReference type="ARBA" id="ARBA00023098"/>
    </source>
</evidence>
<comment type="catalytic activity">
    <reaction evidence="2">
        <text>a (3E)-enoyl-CoA = a 4-saturated (2E)-enoyl-CoA</text>
        <dbReference type="Rhea" id="RHEA:45228"/>
        <dbReference type="ChEBI" id="CHEBI:58521"/>
        <dbReference type="ChEBI" id="CHEBI:85097"/>
        <dbReference type="EC" id="5.3.3.8"/>
    </reaction>
</comment>
<dbReference type="AlphaFoldDB" id="A0A5K0XLS7"/>
<evidence type="ECO:0000256" key="3">
    <source>
        <dbReference type="ARBA" id="ARBA00005005"/>
    </source>
</evidence>
<feature type="transmembrane region" description="Helical" evidence="7">
    <location>
        <begin position="125"/>
        <end position="145"/>
    </location>
</feature>
<gene>
    <name evidence="8" type="ORF">NYM_LOCUS6748</name>
</gene>
<comment type="similarity">
    <text evidence="4">Belongs to the enoyl-CoA hydratase/isomerase family.</text>
</comment>
<organism evidence="8">
    <name type="scientific">Nymphaea colorata</name>
    <name type="common">pocket water lily</name>
    <dbReference type="NCBI Taxonomy" id="210225"/>
    <lineage>
        <taxon>Eukaryota</taxon>
        <taxon>Viridiplantae</taxon>
        <taxon>Streptophyta</taxon>
        <taxon>Embryophyta</taxon>
        <taxon>Tracheophyta</taxon>
        <taxon>Spermatophyta</taxon>
        <taxon>Magnoliopsida</taxon>
        <taxon>Nymphaeales</taxon>
        <taxon>Nymphaeaceae</taxon>
        <taxon>Nymphaea</taxon>
    </lineage>
</organism>
<dbReference type="CDD" id="cd06558">
    <property type="entry name" value="crotonase-like"/>
    <property type="match status" value="1"/>
</dbReference>
<dbReference type="GO" id="GO:0004165">
    <property type="term" value="F:delta(3)-delta(2)-enoyl-CoA isomerase activity"/>
    <property type="evidence" value="ECO:0007669"/>
    <property type="project" value="UniProtKB-EC"/>
</dbReference>
<evidence type="ECO:0000256" key="4">
    <source>
        <dbReference type="ARBA" id="ARBA00005254"/>
    </source>
</evidence>
<comment type="catalytic activity">
    <reaction evidence="1">
        <text>a (3Z)-enoyl-CoA = a 4-saturated (2E)-enoyl-CoA</text>
        <dbReference type="Rhea" id="RHEA:45900"/>
        <dbReference type="ChEBI" id="CHEBI:85097"/>
        <dbReference type="ChEBI" id="CHEBI:85489"/>
        <dbReference type="EC" id="5.3.3.8"/>
    </reaction>
</comment>
<dbReference type="OMA" id="MCSLERH"/>
<dbReference type="FunFam" id="3.90.226.10:FF:000049">
    <property type="entry name" value="Enoyl-CoA delta isomerase 3"/>
    <property type="match status" value="1"/>
</dbReference>
<evidence type="ECO:0000256" key="5">
    <source>
        <dbReference type="ARBA" id="ARBA00012064"/>
    </source>
</evidence>
<dbReference type="EC" id="5.3.3.8" evidence="5"/>
<dbReference type="SUPFAM" id="SSF52096">
    <property type="entry name" value="ClpP/crotonase"/>
    <property type="match status" value="1"/>
</dbReference>
<keyword evidence="7" id="KW-0472">Membrane</keyword>
<reference evidence="8" key="1">
    <citation type="submission" date="2019-09" db="EMBL/GenBank/DDBJ databases">
        <authorList>
            <person name="Zhang L."/>
        </authorList>
    </citation>
    <scope>NUCLEOTIDE SEQUENCE</scope>
</reference>
<dbReference type="PANTHER" id="PTHR11941">
    <property type="entry name" value="ENOYL-COA HYDRATASE-RELATED"/>
    <property type="match status" value="1"/>
</dbReference>
<proteinExistence type="inferred from homology"/>
<dbReference type="EMBL" id="LR721776">
    <property type="protein sequence ID" value="VVV66464.1"/>
    <property type="molecule type" value="Genomic_DNA"/>
</dbReference>
<dbReference type="PANTHER" id="PTHR11941:SF75">
    <property type="entry name" value="ENOYL-COA HYDRATASE_ISOMERASE FAMILY PROTEIN"/>
    <property type="match status" value="1"/>
</dbReference>
<evidence type="ECO:0000256" key="1">
    <source>
        <dbReference type="ARBA" id="ARBA00000452"/>
    </source>
</evidence>
<evidence type="ECO:0000256" key="7">
    <source>
        <dbReference type="SAM" id="Phobius"/>
    </source>
</evidence>
<dbReference type="InterPro" id="IPR001753">
    <property type="entry name" value="Enoyl-CoA_hydra/iso"/>
</dbReference>
<protein>
    <recommendedName>
        <fullName evidence="5">Delta(3)-Delta(2)-enoyl-CoA isomerase</fullName>
        <ecNumber evidence="5">5.3.3.8</ecNumber>
    </recommendedName>
</protein>
<evidence type="ECO:0000313" key="8">
    <source>
        <dbReference type="EMBL" id="VVV66464.1"/>
    </source>
</evidence>
<accession>A0A5K0XLS7</accession>
<dbReference type="InterPro" id="IPR029045">
    <property type="entry name" value="ClpP/crotonase-like_dom_sf"/>
</dbReference>
<dbReference type="Pfam" id="PF00378">
    <property type="entry name" value="ECH_1"/>
    <property type="match status" value="1"/>
</dbReference>